<feature type="domain" description="HTH araC/xylS-type" evidence="4">
    <location>
        <begin position="293"/>
        <end position="391"/>
    </location>
</feature>
<dbReference type="GO" id="GO:0003700">
    <property type="term" value="F:DNA-binding transcription factor activity"/>
    <property type="evidence" value="ECO:0007669"/>
    <property type="project" value="InterPro"/>
</dbReference>
<sequence>MSDAPMDGCLEYTRHLSALCGLEGCALDAVARAFVGEAPAFCRACSLARCQMLHTHLYGLNEAYRWNGQFVYFCPLGLTFVAAAVPDADGALCGGMVLGPFLMGEKQDALAALAEERLAAQAESLPVLPPARVTHLAAVAAATGCAAALPQGARIGALDRDQESLLNAMYEAREAQTYPIEFEKRLQRLVAMHDRQGAQSLLNELLGHIYCANHFDVQRIRPRILELIVLLSRAAIDAGADVSESFLSNEAYLRQLETFTSIEQLSFWLTGVMRRFMQRSFDFAQARHSDAVYKAIQYLREHYAQKVTLEDVARHVYLSRSYLSALFKEETGRSLFTYLGQVRVEKSKLFLLDARVPLAQVAALCGFEDQSYFTRVFKRATGLSPKKYRDARGGTAGVSADAPLSNQAHACYNNQNKP</sequence>
<dbReference type="GO" id="GO:0043565">
    <property type="term" value="F:sequence-specific DNA binding"/>
    <property type="evidence" value="ECO:0007669"/>
    <property type="project" value="InterPro"/>
</dbReference>
<dbReference type="PROSITE" id="PS00041">
    <property type="entry name" value="HTH_ARAC_FAMILY_1"/>
    <property type="match status" value="1"/>
</dbReference>
<dbReference type="EMBL" id="DVFI01000092">
    <property type="protein sequence ID" value="HIQ63139.1"/>
    <property type="molecule type" value="Genomic_DNA"/>
</dbReference>
<organism evidence="5 6">
    <name type="scientific">Candidatus Avichristensenella intestinipullorum</name>
    <dbReference type="NCBI Taxonomy" id="2840693"/>
    <lineage>
        <taxon>Bacteria</taxon>
        <taxon>Bacillati</taxon>
        <taxon>Bacillota</taxon>
        <taxon>Clostridia</taxon>
        <taxon>Candidatus Avichristensenella</taxon>
    </lineage>
</organism>
<accession>A0A9D1CJX8</accession>
<keyword evidence="2" id="KW-0238">DNA-binding</keyword>
<dbReference type="InterPro" id="IPR018062">
    <property type="entry name" value="HTH_AraC-typ_CS"/>
</dbReference>
<evidence type="ECO:0000313" key="5">
    <source>
        <dbReference type="EMBL" id="HIQ63139.1"/>
    </source>
</evidence>
<dbReference type="PANTHER" id="PTHR43280:SF2">
    <property type="entry name" value="HTH-TYPE TRANSCRIPTIONAL REGULATOR EXSA"/>
    <property type="match status" value="1"/>
</dbReference>
<gene>
    <name evidence="5" type="ORF">IAA66_06075</name>
</gene>
<dbReference type="Pfam" id="PF12833">
    <property type="entry name" value="HTH_18"/>
    <property type="match status" value="1"/>
</dbReference>
<evidence type="ECO:0000313" key="6">
    <source>
        <dbReference type="Proteomes" id="UP000886819"/>
    </source>
</evidence>
<dbReference type="Proteomes" id="UP000886819">
    <property type="component" value="Unassembled WGS sequence"/>
</dbReference>
<evidence type="ECO:0000259" key="4">
    <source>
        <dbReference type="PROSITE" id="PS01124"/>
    </source>
</evidence>
<dbReference type="PRINTS" id="PR00032">
    <property type="entry name" value="HTHARAC"/>
</dbReference>
<keyword evidence="3" id="KW-0804">Transcription</keyword>
<comment type="caution">
    <text evidence="5">The sequence shown here is derived from an EMBL/GenBank/DDBJ whole genome shotgun (WGS) entry which is preliminary data.</text>
</comment>
<evidence type="ECO:0000256" key="1">
    <source>
        <dbReference type="ARBA" id="ARBA00023015"/>
    </source>
</evidence>
<dbReference type="SUPFAM" id="SSF46689">
    <property type="entry name" value="Homeodomain-like"/>
    <property type="match status" value="2"/>
</dbReference>
<dbReference type="InterPro" id="IPR009057">
    <property type="entry name" value="Homeodomain-like_sf"/>
</dbReference>
<evidence type="ECO:0000256" key="2">
    <source>
        <dbReference type="ARBA" id="ARBA00023125"/>
    </source>
</evidence>
<protein>
    <submittedName>
        <fullName evidence="5">AraC family transcriptional regulator</fullName>
    </submittedName>
</protein>
<dbReference type="PANTHER" id="PTHR43280">
    <property type="entry name" value="ARAC-FAMILY TRANSCRIPTIONAL REGULATOR"/>
    <property type="match status" value="1"/>
</dbReference>
<evidence type="ECO:0000256" key="3">
    <source>
        <dbReference type="ARBA" id="ARBA00023163"/>
    </source>
</evidence>
<dbReference type="InterPro" id="IPR020449">
    <property type="entry name" value="Tscrpt_reg_AraC-type_HTH"/>
</dbReference>
<name>A0A9D1CJX8_9FIRM</name>
<dbReference type="Gene3D" id="1.10.10.60">
    <property type="entry name" value="Homeodomain-like"/>
    <property type="match status" value="2"/>
</dbReference>
<reference evidence="5" key="1">
    <citation type="submission" date="2020-10" db="EMBL/GenBank/DDBJ databases">
        <authorList>
            <person name="Gilroy R."/>
        </authorList>
    </citation>
    <scope>NUCLEOTIDE SEQUENCE</scope>
    <source>
        <strain evidence="5">ChiHile30-977</strain>
    </source>
</reference>
<dbReference type="AlphaFoldDB" id="A0A9D1CJX8"/>
<dbReference type="InterPro" id="IPR018060">
    <property type="entry name" value="HTH_AraC"/>
</dbReference>
<dbReference type="SMART" id="SM00342">
    <property type="entry name" value="HTH_ARAC"/>
    <property type="match status" value="1"/>
</dbReference>
<proteinExistence type="predicted"/>
<keyword evidence="1" id="KW-0805">Transcription regulation</keyword>
<dbReference type="PROSITE" id="PS01124">
    <property type="entry name" value="HTH_ARAC_FAMILY_2"/>
    <property type="match status" value="1"/>
</dbReference>
<reference evidence="5" key="2">
    <citation type="journal article" date="2021" name="PeerJ">
        <title>Extensive microbial diversity within the chicken gut microbiome revealed by metagenomics and culture.</title>
        <authorList>
            <person name="Gilroy R."/>
            <person name="Ravi A."/>
            <person name="Getino M."/>
            <person name="Pursley I."/>
            <person name="Horton D.L."/>
            <person name="Alikhan N.F."/>
            <person name="Baker D."/>
            <person name="Gharbi K."/>
            <person name="Hall N."/>
            <person name="Watson M."/>
            <person name="Adriaenssens E.M."/>
            <person name="Foster-Nyarko E."/>
            <person name="Jarju S."/>
            <person name="Secka A."/>
            <person name="Antonio M."/>
            <person name="Oren A."/>
            <person name="Chaudhuri R.R."/>
            <person name="La Ragione R."/>
            <person name="Hildebrand F."/>
            <person name="Pallen M.J."/>
        </authorList>
    </citation>
    <scope>NUCLEOTIDE SEQUENCE</scope>
    <source>
        <strain evidence="5">ChiHile30-977</strain>
    </source>
</reference>